<dbReference type="SUPFAM" id="SSF52266">
    <property type="entry name" value="SGNH hydrolase"/>
    <property type="match status" value="1"/>
</dbReference>
<gene>
    <name evidence="2" type="ORF">GCM10011380_05590</name>
</gene>
<sequence>MLILAEDLSSFTLAAGEPFILDLVPFAADGTREPLAKRGFVLSFHDDERQVVTAIDGVATSAADGTLVRFARDGTLSEALYGQSLTVELAERLPTGRDVIAAGRLVVVTSAEGVAPLADSATSVWATHLAVRTDATGRRSFAVSQAPSTGVPPAIAKPTVSLSAALSLPEGDSGTRAFTYTVTRSASSGAVGVAWTFAAGQTSADDFAGSSYPKGGTVALADGAASGSFTVEVAGDTQYEPDESFTVAIVPPPGYAGGSAVSATGTILNDDPAPLPGFAANGATNAALRAAVARVRAGTGRGRIVWKGDSVTVGQGAGTSADPHYLTGARAKRIPAVLATLLSQGGTRTLDGAVVADHAIAKLTGLSVAAYDPRIVFPADGWRVIDAPALAGGGFWAPHSSGWQFTPEGNVDSFEVVVYQSNDETYGFAIDGKPPAGGAATLVTKADSGFVRHVLKAADSGSHTLTITGAQGHGALRSVAAYAAGAAALDMSVHAALGARTAQQAATGSGWSNREALVFDAPDLTIVMLGLNDMAAAVAATDYATGLASIVEAAKASGDVLLVFPPPAAGDYNRNVVAMRDAAAGVAAKAGIAFFSLYDYYGPFSSTLAARMADGEVHPRAEFAAEIAGLLRDALRRMAPGIG</sequence>
<comment type="caution">
    <text evidence="2">The sequence shown here is derived from an EMBL/GenBank/DDBJ whole genome shotgun (WGS) entry which is preliminary data.</text>
</comment>
<dbReference type="Gene3D" id="2.60.40.2030">
    <property type="match status" value="1"/>
</dbReference>
<dbReference type="RefSeq" id="WP_188657129.1">
    <property type="nucleotide sequence ID" value="NZ_BMIH01000001.1"/>
</dbReference>
<dbReference type="InterPro" id="IPR013830">
    <property type="entry name" value="SGNH_hydro"/>
</dbReference>
<dbReference type="GO" id="GO:0016788">
    <property type="term" value="F:hydrolase activity, acting on ester bonds"/>
    <property type="evidence" value="ECO:0007669"/>
    <property type="project" value="UniProtKB-ARBA"/>
</dbReference>
<reference evidence="2" key="1">
    <citation type="journal article" date="2014" name="Int. J. Syst. Evol. Microbiol.">
        <title>Complete genome sequence of Corynebacterium casei LMG S-19264T (=DSM 44701T), isolated from a smear-ripened cheese.</title>
        <authorList>
            <consortium name="US DOE Joint Genome Institute (JGI-PGF)"/>
            <person name="Walter F."/>
            <person name="Albersmeier A."/>
            <person name="Kalinowski J."/>
            <person name="Ruckert C."/>
        </authorList>
    </citation>
    <scope>NUCLEOTIDE SEQUENCE</scope>
    <source>
        <strain evidence="2">CGMCC 1.15330</strain>
    </source>
</reference>
<dbReference type="Proteomes" id="UP000623067">
    <property type="component" value="Unassembled WGS sequence"/>
</dbReference>
<dbReference type="SUPFAM" id="SSF141072">
    <property type="entry name" value="CalX-like"/>
    <property type="match status" value="1"/>
</dbReference>
<evidence type="ECO:0000313" key="3">
    <source>
        <dbReference type="Proteomes" id="UP000623067"/>
    </source>
</evidence>
<evidence type="ECO:0000259" key="1">
    <source>
        <dbReference type="Pfam" id="PF13472"/>
    </source>
</evidence>
<dbReference type="EMBL" id="BMIH01000001">
    <property type="protein sequence ID" value="GGB18914.1"/>
    <property type="molecule type" value="Genomic_DNA"/>
</dbReference>
<keyword evidence="3" id="KW-1185">Reference proteome</keyword>
<dbReference type="InterPro" id="IPR036514">
    <property type="entry name" value="SGNH_hydro_sf"/>
</dbReference>
<dbReference type="InterPro" id="IPR038081">
    <property type="entry name" value="CalX-like_sf"/>
</dbReference>
<feature type="domain" description="SGNH hydrolase-type esterase" evidence="1">
    <location>
        <begin position="477"/>
        <end position="622"/>
    </location>
</feature>
<dbReference type="AlphaFoldDB" id="A0A916WQ13"/>
<reference evidence="2" key="2">
    <citation type="submission" date="2020-09" db="EMBL/GenBank/DDBJ databases">
        <authorList>
            <person name="Sun Q."/>
            <person name="Zhou Y."/>
        </authorList>
    </citation>
    <scope>NUCLEOTIDE SEQUENCE</scope>
    <source>
        <strain evidence="2">CGMCC 1.15330</strain>
    </source>
</reference>
<organism evidence="2 3">
    <name type="scientific">Sphingomonas metalli</name>
    <dbReference type="NCBI Taxonomy" id="1779358"/>
    <lineage>
        <taxon>Bacteria</taxon>
        <taxon>Pseudomonadati</taxon>
        <taxon>Pseudomonadota</taxon>
        <taxon>Alphaproteobacteria</taxon>
        <taxon>Sphingomonadales</taxon>
        <taxon>Sphingomonadaceae</taxon>
        <taxon>Sphingomonas</taxon>
    </lineage>
</organism>
<dbReference type="Gene3D" id="3.40.50.1110">
    <property type="entry name" value="SGNH hydrolase"/>
    <property type="match status" value="1"/>
</dbReference>
<evidence type="ECO:0000313" key="2">
    <source>
        <dbReference type="EMBL" id="GGB18914.1"/>
    </source>
</evidence>
<dbReference type="Pfam" id="PF13472">
    <property type="entry name" value="Lipase_GDSL_2"/>
    <property type="match status" value="1"/>
</dbReference>
<accession>A0A916WQ13</accession>
<protein>
    <recommendedName>
        <fullName evidence="1">SGNH hydrolase-type esterase domain-containing protein</fullName>
    </recommendedName>
</protein>
<proteinExistence type="predicted"/>
<name>A0A916WQ13_9SPHN</name>